<dbReference type="Proteomes" id="UP001501509">
    <property type="component" value="Unassembled WGS sequence"/>
</dbReference>
<evidence type="ECO:0000313" key="4">
    <source>
        <dbReference type="Proteomes" id="UP001501509"/>
    </source>
</evidence>
<feature type="region of interest" description="Disordered" evidence="1">
    <location>
        <begin position="62"/>
        <end position="83"/>
    </location>
</feature>
<dbReference type="SUPFAM" id="SSF69304">
    <property type="entry name" value="Tricorn protease N-terminal domain"/>
    <property type="match status" value="1"/>
</dbReference>
<dbReference type="EMBL" id="BAAATD010000006">
    <property type="protein sequence ID" value="GAA2608397.1"/>
    <property type="molecule type" value="Genomic_DNA"/>
</dbReference>
<comment type="caution">
    <text evidence="3">The sequence shown here is derived from an EMBL/GenBank/DDBJ whole genome shotgun (WGS) entry which is preliminary data.</text>
</comment>
<keyword evidence="2" id="KW-0472">Membrane</keyword>
<feature type="region of interest" description="Disordered" evidence="1">
    <location>
        <begin position="126"/>
        <end position="161"/>
    </location>
</feature>
<feature type="compositionally biased region" description="Polar residues" evidence="1">
    <location>
        <begin position="72"/>
        <end position="81"/>
    </location>
</feature>
<keyword evidence="2" id="KW-1133">Transmembrane helix</keyword>
<accession>A0ABP6CC52</accession>
<feature type="transmembrane region" description="Helical" evidence="2">
    <location>
        <begin position="41"/>
        <end position="59"/>
    </location>
</feature>
<keyword evidence="4" id="KW-1185">Reference proteome</keyword>
<proteinExistence type="predicted"/>
<organism evidence="3 4">
    <name type="scientific">Actinomadura fulvescens</name>
    <dbReference type="NCBI Taxonomy" id="46160"/>
    <lineage>
        <taxon>Bacteria</taxon>
        <taxon>Bacillati</taxon>
        <taxon>Actinomycetota</taxon>
        <taxon>Actinomycetes</taxon>
        <taxon>Streptosporangiales</taxon>
        <taxon>Thermomonosporaceae</taxon>
        <taxon>Actinomadura</taxon>
    </lineage>
</organism>
<keyword evidence="2" id="KW-0812">Transmembrane</keyword>
<reference evidence="4" key="1">
    <citation type="journal article" date="2019" name="Int. J. Syst. Evol. Microbiol.">
        <title>The Global Catalogue of Microorganisms (GCM) 10K type strain sequencing project: providing services to taxonomists for standard genome sequencing and annotation.</title>
        <authorList>
            <consortium name="The Broad Institute Genomics Platform"/>
            <consortium name="The Broad Institute Genome Sequencing Center for Infectious Disease"/>
            <person name="Wu L."/>
            <person name="Ma J."/>
        </authorList>
    </citation>
    <scope>NUCLEOTIDE SEQUENCE [LARGE SCALE GENOMIC DNA]</scope>
    <source>
        <strain evidence="4">JCM 6833</strain>
    </source>
</reference>
<protein>
    <recommendedName>
        <fullName evidence="5">WD40 repeat domain-containing protein</fullName>
    </recommendedName>
</protein>
<evidence type="ECO:0000256" key="1">
    <source>
        <dbReference type="SAM" id="MobiDB-lite"/>
    </source>
</evidence>
<gene>
    <name evidence="3" type="ORF">GCM10010411_48280</name>
</gene>
<evidence type="ECO:0008006" key="5">
    <source>
        <dbReference type="Google" id="ProtNLM"/>
    </source>
</evidence>
<name>A0ABP6CC52_9ACTN</name>
<evidence type="ECO:0000256" key="2">
    <source>
        <dbReference type="SAM" id="Phobius"/>
    </source>
</evidence>
<evidence type="ECO:0000313" key="3">
    <source>
        <dbReference type="EMBL" id="GAA2608397.1"/>
    </source>
</evidence>
<dbReference type="RefSeq" id="WP_344544290.1">
    <property type="nucleotide sequence ID" value="NZ_BAAATD010000006.1"/>
</dbReference>
<sequence>MDELERRVAERLTKPFENVEPPASLGVRVISRSATVRRRRAGLAAAAVAIVLIGVPVAVAQRPQPSDDRTLAATSTPSAGKSTAFALPGRTALADLIDTHSAVRVKQSLPGNQRFEAKALGTDGTVLGTPQLGHDENDKRSTGVWRAGPGDGTPTRVAPTNPDKRAYLWSMAVNDRGYLWPDGERLACLGPGGQGGVRTFPAGWGGRENFYANGPVFLWSDEGAALAVADSCGGAPRTLSVPGALVAFSYPHAFVSSDGTLKQVDVRGGETRKLNAAKPPQEALFAANGNVLVWAGDESITVLERGSQQARTVIQGLPHGDDPSYMGHLTVGERLAVYSAVPSEDDGTSASVVYDLRTGRTTSLPGKAWTAGQWLLWQDGKGYQLAKVKL</sequence>